<dbReference type="PANTHER" id="PTHR47354:SF6">
    <property type="entry name" value="NADH OXIDOREDUCTASE HCR"/>
    <property type="match status" value="1"/>
</dbReference>
<dbReference type="AlphaFoldDB" id="A0A554S853"/>
<organism evidence="11 12">
    <name type="scientific">Aeromicrobium piscarium</name>
    <dbReference type="NCBI Taxonomy" id="2590901"/>
    <lineage>
        <taxon>Bacteria</taxon>
        <taxon>Bacillati</taxon>
        <taxon>Actinomycetota</taxon>
        <taxon>Actinomycetes</taxon>
        <taxon>Propionibacteriales</taxon>
        <taxon>Nocardioidaceae</taxon>
        <taxon>Aeromicrobium</taxon>
    </lineage>
</organism>
<evidence type="ECO:0000256" key="3">
    <source>
        <dbReference type="ARBA" id="ARBA00022714"/>
    </source>
</evidence>
<dbReference type="InterPro" id="IPR017927">
    <property type="entry name" value="FAD-bd_FR_type"/>
</dbReference>
<evidence type="ECO:0000256" key="2">
    <source>
        <dbReference type="ARBA" id="ARBA00022630"/>
    </source>
</evidence>
<comment type="caution">
    <text evidence="11">The sequence shown here is derived from an EMBL/GenBank/DDBJ whole genome shotgun (WGS) entry which is preliminary data.</text>
</comment>
<feature type="transmembrane region" description="Helical" evidence="9">
    <location>
        <begin position="96"/>
        <end position="115"/>
    </location>
</feature>
<feature type="domain" description="FAD-binding FR-type" evidence="10">
    <location>
        <begin position="285"/>
        <end position="387"/>
    </location>
</feature>
<evidence type="ECO:0000256" key="9">
    <source>
        <dbReference type="SAM" id="Phobius"/>
    </source>
</evidence>
<comment type="cofactor">
    <cofactor evidence="1">
        <name>FAD</name>
        <dbReference type="ChEBI" id="CHEBI:57692"/>
    </cofactor>
</comment>
<feature type="transmembrane region" description="Helical" evidence="9">
    <location>
        <begin position="177"/>
        <end position="197"/>
    </location>
</feature>
<evidence type="ECO:0000259" key="10">
    <source>
        <dbReference type="PROSITE" id="PS51384"/>
    </source>
</evidence>
<gene>
    <name evidence="11" type="ORF">FNM00_11315</name>
</gene>
<keyword evidence="9" id="KW-0812">Transmembrane</keyword>
<feature type="transmembrane region" description="Helical" evidence="9">
    <location>
        <begin position="68"/>
        <end position="90"/>
    </location>
</feature>
<keyword evidence="8" id="KW-0411">Iron-sulfur</keyword>
<keyword evidence="2" id="KW-0285">Flavoprotein</keyword>
<dbReference type="PROSITE" id="PS51384">
    <property type="entry name" value="FAD_FR"/>
    <property type="match status" value="1"/>
</dbReference>
<dbReference type="GO" id="GO:0051537">
    <property type="term" value="F:2 iron, 2 sulfur cluster binding"/>
    <property type="evidence" value="ECO:0007669"/>
    <property type="project" value="UniProtKB-KW"/>
</dbReference>
<evidence type="ECO:0000256" key="8">
    <source>
        <dbReference type="ARBA" id="ARBA00023014"/>
    </source>
</evidence>
<dbReference type="InterPro" id="IPR050415">
    <property type="entry name" value="MRET"/>
</dbReference>
<dbReference type="CDD" id="cd00322">
    <property type="entry name" value="FNR_like"/>
    <property type="match status" value="1"/>
</dbReference>
<accession>A0A554S853</accession>
<feature type="transmembrane region" description="Helical" evidence="9">
    <location>
        <begin position="234"/>
        <end position="255"/>
    </location>
</feature>
<keyword evidence="6" id="KW-0560">Oxidoreductase</keyword>
<dbReference type="GO" id="GO:0016491">
    <property type="term" value="F:oxidoreductase activity"/>
    <property type="evidence" value="ECO:0007669"/>
    <property type="project" value="UniProtKB-KW"/>
</dbReference>
<name>A0A554S853_9ACTN</name>
<keyword evidence="9" id="KW-0472">Membrane</keyword>
<dbReference type="SUPFAM" id="SSF63380">
    <property type="entry name" value="Riboflavin synthase domain-like"/>
    <property type="match status" value="1"/>
</dbReference>
<sequence length="500" mass="53491">MTALERLLGRFTMYRLMIGVLGILAAWALVAAAAGWLDPGIFGLSAMLLTLVVLVASSVVANEAIGRLAGAAPHADSAIITALLLWFLYWPSTEPATLGWLALIAVLAQASKYLIAVRRRHVVNPAAAGVVLAMLLAWATGIGTIPYTTWWAASEILLPVAVVGALLVLYRTGRLDIGLIFVLVAAPLTVWGLTAFGTDLGTAVRQAFSAYPLVFFAGFMLSEPLTLPPRRAQQWAMAAVAGVVFSYPMWSFAAFGSTISVGPFESTYELTLVVTGLAAFALGQRGRVGLTLRERRPLGSGVYEYRFDADRPVRFTPGQYLELHVPHGRADSRGARRALSIASPPGPEVCVAIREPEDASSFKKTLAALPAGTRLAATGVSGDFLLPRDPGEGVLLIASGIGVTPFMSQLRADGSERDMRLVHHVRAGEVQPYAEEIAALGLESHVVSGDLPGWDELVALVPDLAERVVYVSGSPASVDAVRRELRGRVRRIRTDRFLGY</sequence>
<keyword evidence="9" id="KW-1133">Transmembrane helix</keyword>
<feature type="transmembrane region" description="Helical" evidence="9">
    <location>
        <begin position="149"/>
        <end position="170"/>
    </location>
</feature>
<evidence type="ECO:0000256" key="6">
    <source>
        <dbReference type="ARBA" id="ARBA00023002"/>
    </source>
</evidence>
<keyword evidence="7" id="KW-0408">Iron</keyword>
<protein>
    <submittedName>
        <fullName evidence="11">Oxidoreductase</fullName>
    </submittedName>
</protein>
<keyword evidence="12" id="KW-1185">Reference proteome</keyword>
<feature type="transmembrane region" description="Helical" evidence="9">
    <location>
        <begin position="40"/>
        <end position="61"/>
    </location>
</feature>
<evidence type="ECO:0000313" key="12">
    <source>
        <dbReference type="Proteomes" id="UP000316988"/>
    </source>
</evidence>
<reference evidence="11 12" key="1">
    <citation type="submission" date="2019-07" db="EMBL/GenBank/DDBJ databases">
        <authorList>
            <person name="Zhao L.H."/>
        </authorList>
    </citation>
    <scope>NUCLEOTIDE SEQUENCE [LARGE SCALE GENOMIC DNA]</scope>
    <source>
        <strain evidence="11 12">Co35</strain>
    </source>
</reference>
<evidence type="ECO:0000256" key="7">
    <source>
        <dbReference type="ARBA" id="ARBA00023004"/>
    </source>
</evidence>
<evidence type="ECO:0000313" key="11">
    <source>
        <dbReference type="EMBL" id="TSD62539.1"/>
    </source>
</evidence>
<evidence type="ECO:0000256" key="5">
    <source>
        <dbReference type="ARBA" id="ARBA00022827"/>
    </source>
</evidence>
<dbReference type="InterPro" id="IPR017938">
    <property type="entry name" value="Riboflavin_synthase-like_b-brl"/>
</dbReference>
<dbReference type="SUPFAM" id="SSF52343">
    <property type="entry name" value="Ferredoxin reductase-like, C-terminal NADP-linked domain"/>
    <property type="match status" value="1"/>
</dbReference>
<proteinExistence type="predicted"/>
<dbReference type="Gene3D" id="3.40.50.80">
    <property type="entry name" value="Nucleotide-binding domain of ferredoxin-NADP reductase (FNR) module"/>
    <property type="match status" value="1"/>
</dbReference>
<dbReference type="GO" id="GO:0046872">
    <property type="term" value="F:metal ion binding"/>
    <property type="evidence" value="ECO:0007669"/>
    <property type="project" value="UniProtKB-KW"/>
</dbReference>
<dbReference type="PANTHER" id="PTHR47354">
    <property type="entry name" value="NADH OXIDOREDUCTASE HCR"/>
    <property type="match status" value="1"/>
</dbReference>
<dbReference type="EMBL" id="VLNT01000008">
    <property type="protein sequence ID" value="TSD62539.1"/>
    <property type="molecule type" value="Genomic_DNA"/>
</dbReference>
<feature type="transmembrane region" description="Helical" evidence="9">
    <location>
        <begin position="12"/>
        <end position="34"/>
    </location>
</feature>
<dbReference type="RefSeq" id="WP_143913652.1">
    <property type="nucleotide sequence ID" value="NZ_VLNT01000008.1"/>
</dbReference>
<evidence type="ECO:0000256" key="1">
    <source>
        <dbReference type="ARBA" id="ARBA00001974"/>
    </source>
</evidence>
<keyword evidence="4" id="KW-0479">Metal-binding</keyword>
<dbReference type="Proteomes" id="UP000316988">
    <property type="component" value="Unassembled WGS sequence"/>
</dbReference>
<keyword evidence="3" id="KW-0001">2Fe-2S</keyword>
<feature type="transmembrane region" description="Helical" evidence="9">
    <location>
        <begin position="122"/>
        <end position="143"/>
    </location>
</feature>
<dbReference type="OrthoDB" id="9801223at2"/>
<feature type="transmembrane region" description="Helical" evidence="9">
    <location>
        <begin position="203"/>
        <end position="222"/>
    </location>
</feature>
<evidence type="ECO:0000256" key="4">
    <source>
        <dbReference type="ARBA" id="ARBA00022723"/>
    </source>
</evidence>
<dbReference type="InterPro" id="IPR039261">
    <property type="entry name" value="FNR_nucleotide-bd"/>
</dbReference>
<dbReference type="Gene3D" id="2.40.30.10">
    <property type="entry name" value="Translation factors"/>
    <property type="match status" value="1"/>
</dbReference>
<keyword evidence="5" id="KW-0274">FAD</keyword>